<evidence type="ECO:0000313" key="1">
    <source>
        <dbReference type="EnsemblPlants" id="AVESA.00010b.r2.5AG0839460.1.CDS"/>
    </source>
</evidence>
<proteinExistence type="predicted"/>
<keyword evidence="2" id="KW-1185">Reference proteome</keyword>
<protein>
    <submittedName>
        <fullName evidence="1">Uncharacterized protein</fullName>
    </submittedName>
</protein>
<accession>A0ACD5XQX9</accession>
<sequence length="416" mass="47367">MKPSVSRRGGDRGAEGGGFIRKSTGGRAGKEGWPTGASKQEEKGWTAASRYADQGRQQARRPATGRRGARMADQFNSSFPFSDLEIDGRNKRPHQEIRMQHGAVRDLDHRMSKRTTKSLPRTRWNHQMKTFLIELLKDYDVPGYRTQNAWSTEAWNDITNRLNQKFGLSLAVVQVKQKEQDLKKDFRTMKDLVGESGFGWDPNRMMVVAPDEVWKTFGERRYAEGKNCHGMDHYASKAKQPSHEPPSVHSPSQSVDIHTQPSLPSCGVGQPDLNLPLDDEDEIGVSEFSQQQCSSRPPMCSTHMPSQQLVATPEMHETKHTKRRKTSDFQERYLKLKKEEIDRFAAIEEKKLEDPFSISKCVASLESLRGLQISDMVMAADIFKSKENRELFLSFSSDELRLGWVRNQIGRNQANQ</sequence>
<dbReference type="EnsemblPlants" id="AVESA.00010b.r2.5AG0839460.1">
    <property type="protein sequence ID" value="AVESA.00010b.r2.5AG0839460.1.CDS"/>
    <property type="gene ID" value="AVESA.00010b.r2.5AG0839460"/>
</dbReference>
<evidence type="ECO:0000313" key="2">
    <source>
        <dbReference type="Proteomes" id="UP001732700"/>
    </source>
</evidence>
<reference evidence="1" key="2">
    <citation type="submission" date="2025-09" db="UniProtKB">
        <authorList>
            <consortium name="EnsemblPlants"/>
        </authorList>
    </citation>
    <scope>IDENTIFICATION</scope>
</reference>
<reference evidence="1" key="1">
    <citation type="submission" date="2021-05" db="EMBL/GenBank/DDBJ databases">
        <authorList>
            <person name="Scholz U."/>
            <person name="Mascher M."/>
            <person name="Fiebig A."/>
        </authorList>
    </citation>
    <scope>NUCLEOTIDE SEQUENCE [LARGE SCALE GENOMIC DNA]</scope>
</reference>
<dbReference type="Proteomes" id="UP001732700">
    <property type="component" value="Chromosome 5A"/>
</dbReference>
<organism evidence="1 2">
    <name type="scientific">Avena sativa</name>
    <name type="common">Oat</name>
    <dbReference type="NCBI Taxonomy" id="4498"/>
    <lineage>
        <taxon>Eukaryota</taxon>
        <taxon>Viridiplantae</taxon>
        <taxon>Streptophyta</taxon>
        <taxon>Embryophyta</taxon>
        <taxon>Tracheophyta</taxon>
        <taxon>Spermatophyta</taxon>
        <taxon>Magnoliopsida</taxon>
        <taxon>Liliopsida</taxon>
        <taxon>Poales</taxon>
        <taxon>Poaceae</taxon>
        <taxon>BOP clade</taxon>
        <taxon>Pooideae</taxon>
        <taxon>Poodae</taxon>
        <taxon>Poeae</taxon>
        <taxon>Poeae Chloroplast Group 1 (Aveneae type)</taxon>
        <taxon>Aveninae</taxon>
        <taxon>Avena</taxon>
    </lineage>
</organism>
<name>A0ACD5XQX9_AVESA</name>